<keyword evidence="2" id="KW-1185">Reference proteome</keyword>
<evidence type="ECO:0000313" key="1">
    <source>
        <dbReference type="EMBL" id="KAH0558848.1"/>
    </source>
</evidence>
<feature type="non-terminal residue" evidence="1">
    <location>
        <position position="56"/>
    </location>
</feature>
<protein>
    <submittedName>
        <fullName evidence="1">Uncharacterized protein</fullName>
    </submittedName>
</protein>
<gene>
    <name evidence="1" type="ORF">KQX54_000653</name>
</gene>
<dbReference type="AlphaFoldDB" id="A0AAV7IUP2"/>
<reference evidence="1 2" key="1">
    <citation type="journal article" date="2021" name="J. Hered.">
        <title>A chromosome-level genome assembly of the parasitoid wasp, Cotesia glomerata (Hymenoptera: Braconidae).</title>
        <authorList>
            <person name="Pinto B.J."/>
            <person name="Weis J.J."/>
            <person name="Gamble T."/>
            <person name="Ode P.J."/>
            <person name="Paul R."/>
            <person name="Zaspel J.M."/>
        </authorList>
    </citation>
    <scope>NUCLEOTIDE SEQUENCE [LARGE SCALE GENOMIC DNA]</scope>
    <source>
        <strain evidence="1">CgM1</strain>
    </source>
</reference>
<sequence length="56" mass="6662">MDKFREMPNQGLTTLVRHSITIPPGTKPVHIPLYRRSVPVTLELHRQVRECWNLWI</sequence>
<evidence type="ECO:0000313" key="2">
    <source>
        <dbReference type="Proteomes" id="UP000826195"/>
    </source>
</evidence>
<dbReference type="EMBL" id="JAHXZJ010000452">
    <property type="protein sequence ID" value="KAH0558848.1"/>
    <property type="molecule type" value="Genomic_DNA"/>
</dbReference>
<dbReference type="Proteomes" id="UP000826195">
    <property type="component" value="Unassembled WGS sequence"/>
</dbReference>
<name>A0AAV7IUP2_COTGL</name>
<accession>A0AAV7IUP2</accession>
<proteinExistence type="predicted"/>
<comment type="caution">
    <text evidence="1">The sequence shown here is derived from an EMBL/GenBank/DDBJ whole genome shotgun (WGS) entry which is preliminary data.</text>
</comment>
<organism evidence="1 2">
    <name type="scientific">Cotesia glomerata</name>
    <name type="common">Lepidopteran parasitic wasp</name>
    <name type="synonym">Apanteles glomeratus</name>
    <dbReference type="NCBI Taxonomy" id="32391"/>
    <lineage>
        <taxon>Eukaryota</taxon>
        <taxon>Metazoa</taxon>
        <taxon>Ecdysozoa</taxon>
        <taxon>Arthropoda</taxon>
        <taxon>Hexapoda</taxon>
        <taxon>Insecta</taxon>
        <taxon>Pterygota</taxon>
        <taxon>Neoptera</taxon>
        <taxon>Endopterygota</taxon>
        <taxon>Hymenoptera</taxon>
        <taxon>Apocrita</taxon>
        <taxon>Ichneumonoidea</taxon>
        <taxon>Braconidae</taxon>
        <taxon>Microgastrinae</taxon>
        <taxon>Cotesia</taxon>
    </lineage>
</organism>